<comment type="caution">
    <text evidence="2">The sequence shown here is derived from an EMBL/GenBank/DDBJ whole genome shotgun (WGS) entry which is preliminary data.</text>
</comment>
<dbReference type="AlphaFoldDB" id="A0A5B7GHB3"/>
<proteinExistence type="predicted"/>
<evidence type="ECO:0000313" key="3">
    <source>
        <dbReference type="Proteomes" id="UP000324222"/>
    </source>
</evidence>
<protein>
    <submittedName>
        <fullName evidence="2">Uncharacterized protein</fullName>
    </submittedName>
</protein>
<organism evidence="2 3">
    <name type="scientific">Portunus trituberculatus</name>
    <name type="common">Swimming crab</name>
    <name type="synonym">Neptunus trituberculatus</name>
    <dbReference type="NCBI Taxonomy" id="210409"/>
    <lineage>
        <taxon>Eukaryota</taxon>
        <taxon>Metazoa</taxon>
        <taxon>Ecdysozoa</taxon>
        <taxon>Arthropoda</taxon>
        <taxon>Crustacea</taxon>
        <taxon>Multicrustacea</taxon>
        <taxon>Malacostraca</taxon>
        <taxon>Eumalacostraca</taxon>
        <taxon>Eucarida</taxon>
        <taxon>Decapoda</taxon>
        <taxon>Pleocyemata</taxon>
        <taxon>Brachyura</taxon>
        <taxon>Eubrachyura</taxon>
        <taxon>Portunoidea</taxon>
        <taxon>Portunidae</taxon>
        <taxon>Portuninae</taxon>
        <taxon>Portunus</taxon>
    </lineage>
</organism>
<keyword evidence="3" id="KW-1185">Reference proteome</keyword>
<reference evidence="2 3" key="1">
    <citation type="submission" date="2019-05" db="EMBL/GenBank/DDBJ databases">
        <title>Another draft genome of Portunus trituberculatus and its Hox gene families provides insights of decapod evolution.</title>
        <authorList>
            <person name="Jeong J.-H."/>
            <person name="Song I."/>
            <person name="Kim S."/>
            <person name="Choi T."/>
            <person name="Kim D."/>
            <person name="Ryu S."/>
            <person name="Kim W."/>
        </authorList>
    </citation>
    <scope>NUCLEOTIDE SEQUENCE [LARGE SCALE GENOMIC DNA]</scope>
    <source>
        <tissue evidence="2">Muscle</tissue>
    </source>
</reference>
<feature type="compositionally biased region" description="Low complexity" evidence="1">
    <location>
        <begin position="53"/>
        <end position="62"/>
    </location>
</feature>
<evidence type="ECO:0000313" key="2">
    <source>
        <dbReference type="EMBL" id="MPC56929.1"/>
    </source>
</evidence>
<accession>A0A5B7GHB3</accession>
<feature type="compositionally biased region" description="Low complexity" evidence="1">
    <location>
        <begin position="17"/>
        <end position="27"/>
    </location>
</feature>
<evidence type="ECO:0000256" key="1">
    <source>
        <dbReference type="SAM" id="MobiDB-lite"/>
    </source>
</evidence>
<dbReference type="Proteomes" id="UP000324222">
    <property type="component" value="Unassembled WGS sequence"/>
</dbReference>
<name>A0A5B7GHB3_PORTR</name>
<gene>
    <name evidence="2" type="ORF">E2C01_050897</name>
</gene>
<feature type="region of interest" description="Disordered" evidence="1">
    <location>
        <begin position="1"/>
        <end position="103"/>
    </location>
</feature>
<dbReference type="EMBL" id="VSRR010014359">
    <property type="protein sequence ID" value="MPC56929.1"/>
    <property type="molecule type" value="Genomic_DNA"/>
</dbReference>
<sequence>MHPFLPISFPFPPLPINPSSNPNNQNNHDVYSEASMEATVTSSPRESNDLAGRSLNPTLTPRRLPPSLLPPQTSSTAHHETPATIYNMLHRVPRVGDGGSSVR</sequence>